<gene>
    <name evidence="1" type="ORF">JR316_0000485</name>
</gene>
<name>A0ACB8HF23_PSICU</name>
<proteinExistence type="predicted"/>
<keyword evidence="2" id="KW-1185">Reference proteome</keyword>
<organism evidence="1 2">
    <name type="scientific">Psilocybe cubensis</name>
    <name type="common">Psychedelic mushroom</name>
    <name type="synonym">Stropharia cubensis</name>
    <dbReference type="NCBI Taxonomy" id="181762"/>
    <lineage>
        <taxon>Eukaryota</taxon>
        <taxon>Fungi</taxon>
        <taxon>Dikarya</taxon>
        <taxon>Basidiomycota</taxon>
        <taxon>Agaricomycotina</taxon>
        <taxon>Agaricomycetes</taxon>
        <taxon>Agaricomycetidae</taxon>
        <taxon>Agaricales</taxon>
        <taxon>Agaricineae</taxon>
        <taxon>Strophariaceae</taxon>
        <taxon>Psilocybe</taxon>
    </lineage>
</organism>
<evidence type="ECO:0000313" key="1">
    <source>
        <dbReference type="EMBL" id="KAH9486421.1"/>
    </source>
</evidence>
<sequence>MTTILVNHKDTKRISVASSSEKLSNFSTDNNGDIPSLGMPVDAKAFGFLSLWRQDKKDLDAVATQPSVFDDPTTLEIYRPPPQYENTHRFDPLARWTWREEKRVLRKIDIRIMLWAFIMFFSLELDRSNLSQANADNILNDLGLSTNDFNLGNILFRLSFLLAEFLTGRASFTIDIKTGGSRRMDTLPGKIIILMLLASLKSNQMVLWSAVSTSQFWLSGRRSFLACRCLLGFMQGGFIPDIVLYLSYFYTKNELPIRLAFFWVSNYTSDIVSAFLATGILRLRGVGGRAGWRYLFLLEGILTLAVGLLSFALMPPGPTQTKAWYRPEGWFTASLEKKL</sequence>
<comment type="caution">
    <text evidence="1">The sequence shown here is derived from an EMBL/GenBank/DDBJ whole genome shotgun (WGS) entry which is preliminary data.</text>
</comment>
<evidence type="ECO:0000313" key="2">
    <source>
        <dbReference type="Proteomes" id="UP000664032"/>
    </source>
</evidence>
<protein>
    <submittedName>
        <fullName evidence="1">Transporter</fullName>
    </submittedName>
</protein>
<accession>A0ACB8HF23</accession>
<dbReference type="EMBL" id="JAFIQS020000001">
    <property type="protein sequence ID" value="KAH9486421.1"/>
    <property type="molecule type" value="Genomic_DNA"/>
</dbReference>
<dbReference type="Proteomes" id="UP000664032">
    <property type="component" value="Unassembled WGS sequence"/>
</dbReference>
<reference evidence="1" key="1">
    <citation type="submission" date="2021-10" db="EMBL/GenBank/DDBJ databases">
        <title>Psilocybe cubensis genome.</title>
        <authorList>
            <person name="Mckernan K.J."/>
            <person name="Crawford S."/>
            <person name="Trippe A."/>
            <person name="Kane L.T."/>
            <person name="Mclaughlin S."/>
        </authorList>
    </citation>
    <scope>NUCLEOTIDE SEQUENCE</scope>
    <source>
        <strain evidence="1">MGC-MH-2018</strain>
    </source>
</reference>